<dbReference type="RefSeq" id="WP_380079113.1">
    <property type="nucleotide sequence ID" value="NZ_JBHSGO010000186.1"/>
</dbReference>
<protein>
    <submittedName>
        <fullName evidence="1">Uncharacterized protein</fullName>
    </submittedName>
</protein>
<accession>A0ABV9K7R3</accession>
<dbReference type="EMBL" id="JBHSGO010000186">
    <property type="protein sequence ID" value="MFC4666240.1"/>
    <property type="molecule type" value="Genomic_DNA"/>
</dbReference>
<organism evidence="1 2">
    <name type="scientific">Falsiporphyromonas endometrii</name>
    <dbReference type="NCBI Taxonomy" id="1387297"/>
    <lineage>
        <taxon>Bacteria</taxon>
        <taxon>Pseudomonadati</taxon>
        <taxon>Bacteroidota</taxon>
        <taxon>Bacteroidia</taxon>
        <taxon>Bacteroidales</taxon>
        <taxon>Porphyromonadaceae</taxon>
        <taxon>Falsiporphyromonas</taxon>
    </lineage>
</organism>
<evidence type="ECO:0000313" key="2">
    <source>
        <dbReference type="Proteomes" id="UP001596020"/>
    </source>
</evidence>
<gene>
    <name evidence="1" type="ORF">ACFO3G_06465</name>
</gene>
<evidence type="ECO:0000313" key="1">
    <source>
        <dbReference type="EMBL" id="MFC4666240.1"/>
    </source>
</evidence>
<name>A0ABV9K7R3_9PORP</name>
<keyword evidence="2" id="KW-1185">Reference proteome</keyword>
<sequence>MEIENLYKELSCRIDLLSKSIVDSFESKKLDRGELLRLQEQLLDLGHDISLRLCSSLSSLSKDGTQDFGCSEENMETSSNDNDITDEERLFNTLDELSYSDKSEYVIDQGEEDNDTSGATSRGYKIVDHTHRDLSHSTINHQEQSDSDDLSLAEPVSKEVNQANLQPFVLRKLLPIVDYYAVLKMCFHNREDLVSDFEDQVGCCETLLDAEKYIMDIFELEEEDETMKIFLKALQKYYM</sequence>
<proteinExistence type="predicted"/>
<comment type="caution">
    <text evidence="1">The sequence shown here is derived from an EMBL/GenBank/DDBJ whole genome shotgun (WGS) entry which is preliminary data.</text>
</comment>
<dbReference type="Proteomes" id="UP001596020">
    <property type="component" value="Unassembled WGS sequence"/>
</dbReference>
<reference evidence="2" key="1">
    <citation type="journal article" date="2019" name="Int. J. Syst. Evol. Microbiol.">
        <title>The Global Catalogue of Microorganisms (GCM) 10K type strain sequencing project: providing services to taxonomists for standard genome sequencing and annotation.</title>
        <authorList>
            <consortium name="The Broad Institute Genomics Platform"/>
            <consortium name="The Broad Institute Genome Sequencing Center for Infectious Disease"/>
            <person name="Wu L."/>
            <person name="Ma J."/>
        </authorList>
    </citation>
    <scope>NUCLEOTIDE SEQUENCE [LARGE SCALE GENOMIC DNA]</scope>
    <source>
        <strain evidence="2">CGMCC 4.7357</strain>
    </source>
</reference>